<proteinExistence type="predicted"/>
<evidence type="ECO:0000313" key="4">
    <source>
        <dbReference type="EMBL" id="SDK82621.1"/>
    </source>
</evidence>
<evidence type="ECO:0000256" key="1">
    <source>
        <dbReference type="SAM" id="MobiDB-lite"/>
    </source>
</evidence>
<dbReference type="STRING" id="417292.SAMN05421806_112193"/>
<name>A0A1G9F2Q6_9ACTN</name>
<gene>
    <name evidence="4" type="ORF">SAMN05421806_112193</name>
</gene>
<keyword evidence="2" id="KW-0812">Transmembrane</keyword>
<dbReference type="EMBL" id="FNFF01000012">
    <property type="protein sequence ID" value="SDK82621.1"/>
    <property type="molecule type" value="Genomic_DNA"/>
</dbReference>
<evidence type="ECO:0008006" key="6">
    <source>
        <dbReference type="Google" id="ProtNLM"/>
    </source>
</evidence>
<keyword evidence="3" id="KW-0732">Signal</keyword>
<evidence type="ECO:0000256" key="2">
    <source>
        <dbReference type="SAM" id="Phobius"/>
    </source>
</evidence>
<feature type="signal peptide" evidence="3">
    <location>
        <begin position="1"/>
        <end position="22"/>
    </location>
</feature>
<sequence>MRHGRGRTAVAAVAVSSALALASVLQAQPAAAEPYPYDFPDGTRTVEGASGPGGAPLLAAEETYRSRIGPGQRLHYRVALDGSSSAYVSAVVLPGLDEQVAYGDGLKVRLQNAQGGRCGTDSTSFGTADYPRPLVASVERVAGEAPASCRAAGTYTVVVERADGGKAGSRAPWDLELDFVNEPALKGPAPSTEPEPDAPAAGPLPEGTAEERQGGTSFHEAVAIGPGVWQGRLEPGRTLFYKVPLDWGQRLVAGAELAGAGGSAPVSGALRLGVHNPARTEVAAGQRSSGGTRAAAAELDGLPAVAYENRLASAPEVRGMRFPGAYYLQITLNPELAGASGGGPREVVLRVGVEGAAEDGPAYDGDPGIFQVDAELGQGGGAGQGTGRDGGMQVVAAVGIGLGTALVLWLAVWAVVGRRRAEG</sequence>
<protein>
    <recommendedName>
        <fullName evidence="6">Ca-activated chloride channel family protein</fullName>
    </recommendedName>
</protein>
<organism evidence="4 5">
    <name type="scientific">Streptomyces indicus</name>
    <dbReference type="NCBI Taxonomy" id="417292"/>
    <lineage>
        <taxon>Bacteria</taxon>
        <taxon>Bacillati</taxon>
        <taxon>Actinomycetota</taxon>
        <taxon>Actinomycetes</taxon>
        <taxon>Kitasatosporales</taxon>
        <taxon>Streptomycetaceae</taxon>
        <taxon>Streptomyces</taxon>
    </lineage>
</organism>
<dbReference type="RefSeq" id="WP_143041391.1">
    <property type="nucleotide sequence ID" value="NZ_FNFF01000012.1"/>
</dbReference>
<feature type="transmembrane region" description="Helical" evidence="2">
    <location>
        <begin position="394"/>
        <end position="416"/>
    </location>
</feature>
<keyword evidence="2" id="KW-0472">Membrane</keyword>
<keyword evidence="5" id="KW-1185">Reference proteome</keyword>
<feature type="chain" id="PRO_5038477894" description="Ca-activated chloride channel family protein" evidence="3">
    <location>
        <begin position="23"/>
        <end position="423"/>
    </location>
</feature>
<accession>A0A1G9F2Q6</accession>
<keyword evidence="2" id="KW-1133">Transmembrane helix</keyword>
<evidence type="ECO:0000256" key="3">
    <source>
        <dbReference type="SAM" id="SignalP"/>
    </source>
</evidence>
<evidence type="ECO:0000313" key="5">
    <source>
        <dbReference type="Proteomes" id="UP000199155"/>
    </source>
</evidence>
<reference evidence="4 5" key="1">
    <citation type="submission" date="2016-10" db="EMBL/GenBank/DDBJ databases">
        <authorList>
            <person name="de Groot N.N."/>
        </authorList>
    </citation>
    <scope>NUCLEOTIDE SEQUENCE [LARGE SCALE GENOMIC DNA]</scope>
    <source>
        <strain evidence="4 5">CGMCC 4.5727</strain>
    </source>
</reference>
<dbReference type="Proteomes" id="UP000199155">
    <property type="component" value="Unassembled WGS sequence"/>
</dbReference>
<dbReference type="AlphaFoldDB" id="A0A1G9F2Q6"/>
<dbReference type="OrthoDB" id="4333421at2"/>
<feature type="region of interest" description="Disordered" evidence="1">
    <location>
        <begin position="183"/>
        <end position="215"/>
    </location>
</feature>